<gene>
    <name evidence="2" type="ORF">OsI_25129</name>
</gene>
<name>B8B7U9_ORYSI</name>
<keyword evidence="1" id="KW-0812">Transmembrane</keyword>
<keyword evidence="3" id="KW-1185">Reference proteome</keyword>
<evidence type="ECO:0000313" key="2">
    <source>
        <dbReference type="EMBL" id="EEC81616.1"/>
    </source>
</evidence>
<feature type="transmembrane region" description="Helical" evidence="1">
    <location>
        <begin position="20"/>
        <end position="46"/>
    </location>
</feature>
<protein>
    <submittedName>
        <fullName evidence="2">Uncharacterized protein</fullName>
    </submittedName>
</protein>
<dbReference type="EMBL" id="CM000132">
    <property type="protein sequence ID" value="EEC81616.1"/>
    <property type="molecule type" value="Genomic_DNA"/>
</dbReference>
<accession>B8B7U9</accession>
<evidence type="ECO:0000313" key="3">
    <source>
        <dbReference type="Proteomes" id="UP000007015"/>
    </source>
</evidence>
<dbReference type="Proteomes" id="UP000007015">
    <property type="component" value="Chromosome 7"/>
</dbReference>
<dbReference type="Gramene" id="BGIOSGA025262-TA">
    <property type="protein sequence ID" value="BGIOSGA025262-PA"/>
    <property type="gene ID" value="BGIOSGA025262"/>
</dbReference>
<dbReference type="STRING" id="39946.B8B7U9"/>
<keyword evidence="1" id="KW-1133">Transmembrane helix</keyword>
<evidence type="ECO:0000256" key="1">
    <source>
        <dbReference type="SAM" id="Phobius"/>
    </source>
</evidence>
<reference evidence="2 3" key="1">
    <citation type="journal article" date="2005" name="PLoS Biol.">
        <title>The genomes of Oryza sativa: a history of duplications.</title>
        <authorList>
            <person name="Yu J."/>
            <person name="Wang J."/>
            <person name="Lin W."/>
            <person name="Li S."/>
            <person name="Li H."/>
            <person name="Zhou J."/>
            <person name="Ni P."/>
            <person name="Dong W."/>
            <person name="Hu S."/>
            <person name="Zeng C."/>
            <person name="Zhang J."/>
            <person name="Zhang Y."/>
            <person name="Li R."/>
            <person name="Xu Z."/>
            <person name="Li S."/>
            <person name="Li X."/>
            <person name="Zheng H."/>
            <person name="Cong L."/>
            <person name="Lin L."/>
            <person name="Yin J."/>
            <person name="Geng J."/>
            <person name="Li G."/>
            <person name="Shi J."/>
            <person name="Liu J."/>
            <person name="Lv H."/>
            <person name="Li J."/>
            <person name="Wang J."/>
            <person name="Deng Y."/>
            <person name="Ran L."/>
            <person name="Shi X."/>
            <person name="Wang X."/>
            <person name="Wu Q."/>
            <person name="Li C."/>
            <person name="Ren X."/>
            <person name="Wang J."/>
            <person name="Wang X."/>
            <person name="Li D."/>
            <person name="Liu D."/>
            <person name="Zhang X."/>
            <person name="Ji Z."/>
            <person name="Zhao W."/>
            <person name="Sun Y."/>
            <person name="Zhang Z."/>
            <person name="Bao J."/>
            <person name="Han Y."/>
            <person name="Dong L."/>
            <person name="Ji J."/>
            <person name="Chen P."/>
            <person name="Wu S."/>
            <person name="Liu J."/>
            <person name="Xiao Y."/>
            <person name="Bu D."/>
            <person name="Tan J."/>
            <person name="Yang L."/>
            <person name="Ye C."/>
            <person name="Zhang J."/>
            <person name="Xu J."/>
            <person name="Zhou Y."/>
            <person name="Yu Y."/>
            <person name="Zhang B."/>
            <person name="Zhuang S."/>
            <person name="Wei H."/>
            <person name="Liu B."/>
            <person name="Lei M."/>
            <person name="Yu H."/>
            <person name="Li Y."/>
            <person name="Xu H."/>
            <person name="Wei S."/>
            <person name="He X."/>
            <person name="Fang L."/>
            <person name="Zhang Z."/>
            <person name="Zhang Y."/>
            <person name="Huang X."/>
            <person name="Su Z."/>
            <person name="Tong W."/>
            <person name="Li J."/>
            <person name="Tong Z."/>
            <person name="Li S."/>
            <person name="Ye J."/>
            <person name="Wang L."/>
            <person name="Fang L."/>
            <person name="Lei T."/>
            <person name="Chen C."/>
            <person name="Chen H."/>
            <person name="Xu Z."/>
            <person name="Li H."/>
            <person name="Huang H."/>
            <person name="Zhang F."/>
            <person name="Xu H."/>
            <person name="Li N."/>
            <person name="Zhao C."/>
            <person name="Li S."/>
            <person name="Dong L."/>
            <person name="Huang Y."/>
            <person name="Li L."/>
            <person name="Xi Y."/>
            <person name="Qi Q."/>
            <person name="Li W."/>
            <person name="Zhang B."/>
            <person name="Hu W."/>
            <person name="Zhang Y."/>
            <person name="Tian X."/>
            <person name="Jiao Y."/>
            <person name="Liang X."/>
            <person name="Jin J."/>
            <person name="Gao L."/>
            <person name="Zheng W."/>
            <person name="Hao B."/>
            <person name="Liu S."/>
            <person name="Wang W."/>
            <person name="Yuan L."/>
            <person name="Cao M."/>
            <person name="McDermott J."/>
            <person name="Samudrala R."/>
            <person name="Wang J."/>
            <person name="Wong G.K."/>
            <person name="Yang H."/>
        </authorList>
    </citation>
    <scope>NUCLEOTIDE SEQUENCE [LARGE SCALE GENOMIC DNA]</scope>
    <source>
        <strain evidence="3">cv. 93-11</strain>
    </source>
</reference>
<organism evidence="2 3">
    <name type="scientific">Oryza sativa subsp. indica</name>
    <name type="common">Rice</name>
    <dbReference type="NCBI Taxonomy" id="39946"/>
    <lineage>
        <taxon>Eukaryota</taxon>
        <taxon>Viridiplantae</taxon>
        <taxon>Streptophyta</taxon>
        <taxon>Embryophyta</taxon>
        <taxon>Tracheophyta</taxon>
        <taxon>Spermatophyta</taxon>
        <taxon>Magnoliopsida</taxon>
        <taxon>Liliopsida</taxon>
        <taxon>Poales</taxon>
        <taxon>Poaceae</taxon>
        <taxon>BOP clade</taxon>
        <taxon>Oryzoideae</taxon>
        <taxon>Oryzeae</taxon>
        <taxon>Oryzinae</taxon>
        <taxon>Oryza</taxon>
        <taxon>Oryza sativa</taxon>
    </lineage>
</organism>
<keyword evidence="1" id="KW-0472">Membrane</keyword>
<dbReference type="HOGENOM" id="CLU_2241078_0_0_1"/>
<dbReference type="AlphaFoldDB" id="B8B7U9"/>
<proteinExistence type="predicted"/>
<sequence length="105" mass="11097">MTSAAAATIRYAAEVEDTRLARALCVALAAAATLTVGCLFATTIVLRSLFPNDVAIAITDHRKVKPKPKIKTTMEVRYKMDGNGDIECGAPAKTPSPCMPMVTAT</sequence>